<dbReference type="Gene3D" id="1.25.40.10">
    <property type="entry name" value="Tetratricopeptide repeat domain"/>
    <property type="match status" value="3"/>
</dbReference>
<gene>
    <name evidence="5" type="ORF">CEPIT_LOCUS1563</name>
</gene>
<feature type="repeat" description="PPR" evidence="3">
    <location>
        <begin position="243"/>
        <end position="277"/>
    </location>
</feature>
<dbReference type="Proteomes" id="UP001152523">
    <property type="component" value="Unassembled WGS sequence"/>
</dbReference>
<dbReference type="EMBL" id="CAMAPF010000008">
    <property type="protein sequence ID" value="CAH9060508.1"/>
    <property type="molecule type" value="Genomic_DNA"/>
</dbReference>
<dbReference type="GO" id="GO:0009451">
    <property type="term" value="P:RNA modification"/>
    <property type="evidence" value="ECO:0007669"/>
    <property type="project" value="InterPro"/>
</dbReference>
<comment type="similarity">
    <text evidence="1">Belongs to the PPR family. PCMP-H subfamily.</text>
</comment>
<accession>A0AAV0C0E4</accession>
<feature type="repeat" description="PPR" evidence="3">
    <location>
        <begin position="344"/>
        <end position="378"/>
    </location>
</feature>
<name>A0AAV0C0E4_9ASTE</name>
<dbReference type="NCBIfam" id="TIGR00756">
    <property type="entry name" value="PPR"/>
    <property type="match status" value="1"/>
</dbReference>
<proteinExistence type="inferred from homology"/>
<evidence type="ECO:0000256" key="1">
    <source>
        <dbReference type="ARBA" id="ARBA00006643"/>
    </source>
</evidence>
<dbReference type="Pfam" id="PF20431">
    <property type="entry name" value="E_motif"/>
    <property type="match status" value="1"/>
</dbReference>
<comment type="caution">
    <text evidence="5">The sequence shown here is derived from an EMBL/GenBank/DDBJ whole genome shotgun (WGS) entry which is preliminary data.</text>
</comment>
<dbReference type="FunFam" id="1.25.40.10:FF:000348">
    <property type="entry name" value="Pentatricopeptide repeat-containing protein chloroplastic"/>
    <property type="match status" value="1"/>
</dbReference>
<keyword evidence="2" id="KW-0677">Repeat</keyword>
<feature type="repeat" description="PPR" evidence="3">
    <location>
        <begin position="212"/>
        <end position="242"/>
    </location>
</feature>
<dbReference type="PANTHER" id="PTHR47926">
    <property type="entry name" value="PENTATRICOPEPTIDE REPEAT-CONTAINING PROTEIN"/>
    <property type="match status" value="1"/>
</dbReference>
<evidence type="ECO:0000259" key="4">
    <source>
        <dbReference type="Pfam" id="PF14432"/>
    </source>
</evidence>
<dbReference type="PANTHER" id="PTHR47926:SF344">
    <property type="entry name" value="OS07G0636900 PROTEIN"/>
    <property type="match status" value="1"/>
</dbReference>
<dbReference type="AlphaFoldDB" id="A0AAV0C0E4"/>
<dbReference type="InterPro" id="IPR046848">
    <property type="entry name" value="E_motif"/>
</dbReference>
<dbReference type="GO" id="GO:0008270">
    <property type="term" value="F:zinc ion binding"/>
    <property type="evidence" value="ECO:0007669"/>
    <property type="project" value="InterPro"/>
</dbReference>
<dbReference type="InterPro" id="IPR002885">
    <property type="entry name" value="PPR_rpt"/>
</dbReference>
<feature type="domain" description="DYW" evidence="4">
    <location>
        <begin position="565"/>
        <end position="657"/>
    </location>
</feature>
<evidence type="ECO:0000256" key="3">
    <source>
        <dbReference type="PROSITE-ProRule" id="PRU00708"/>
    </source>
</evidence>
<dbReference type="Pfam" id="PF14432">
    <property type="entry name" value="DYW_deaminase"/>
    <property type="match status" value="1"/>
</dbReference>
<dbReference type="FunFam" id="1.25.40.10:FF:000184">
    <property type="entry name" value="Pentatricopeptide repeat-containing protein, chloroplastic"/>
    <property type="match status" value="1"/>
</dbReference>
<organism evidence="5 6">
    <name type="scientific">Cuscuta epithymum</name>
    <dbReference type="NCBI Taxonomy" id="186058"/>
    <lineage>
        <taxon>Eukaryota</taxon>
        <taxon>Viridiplantae</taxon>
        <taxon>Streptophyta</taxon>
        <taxon>Embryophyta</taxon>
        <taxon>Tracheophyta</taxon>
        <taxon>Spermatophyta</taxon>
        <taxon>Magnoliopsida</taxon>
        <taxon>eudicotyledons</taxon>
        <taxon>Gunneridae</taxon>
        <taxon>Pentapetalae</taxon>
        <taxon>asterids</taxon>
        <taxon>lamiids</taxon>
        <taxon>Solanales</taxon>
        <taxon>Convolvulaceae</taxon>
        <taxon>Cuscuteae</taxon>
        <taxon>Cuscuta</taxon>
        <taxon>Cuscuta subgen. Cuscuta</taxon>
    </lineage>
</organism>
<dbReference type="Pfam" id="PF01535">
    <property type="entry name" value="PPR"/>
    <property type="match status" value="7"/>
</dbReference>
<evidence type="ECO:0000256" key="2">
    <source>
        <dbReference type="ARBA" id="ARBA00022737"/>
    </source>
</evidence>
<dbReference type="InterPro" id="IPR046960">
    <property type="entry name" value="PPR_At4g14850-like_plant"/>
</dbReference>
<dbReference type="GO" id="GO:0003723">
    <property type="term" value="F:RNA binding"/>
    <property type="evidence" value="ECO:0007669"/>
    <property type="project" value="InterPro"/>
</dbReference>
<keyword evidence="6" id="KW-1185">Reference proteome</keyword>
<reference evidence="5" key="1">
    <citation type="submission" date="2022-07" db="EMBL/GenBank/DDBJ databases">
        <authorList>
            <person name="Macas J."/>
            <person name="Novak P."/>
            <person name="Neumann P."/>
        </authorList>
    </citation>
    <scope>NUCLEOTIDE SEQUENCE</scope>
</reference>
<protein>
    <recommendedName>
        <fullName evidence="4">DYW domain-containing protein</fullName>
    </recommendedName>
</protein>
<dbReference type="PROSITE" id="PS51375">
    <property type="entry name" value="PPR"/>
    <property type="match status" value="3"/>
</dbReference>
<dbReference type="InterPro" id="IPR011990">
    <property type="entry name" value="TPR-like_helical_dom_sf"/>
</dbReference>
<evidence type="ECO:0000313" key="5">
    <source>
        <dbReference type="EMBL" id="CAH9060508.1"/>
    </source>
</evidence>
<evidence type="ECO:0000313" key="6">
    <source>
        <dbReference type="Proteomes" id="UP001152523"/>
    </source>
</evidence>
<sequence length="657" mass="73542">MWGFSRTKSLRPQLYAKTFSSSASNPFPAIPVEDTNPNFRQTVKSLSQLLNQRPPISQIKQIHARVIASSLSSHASLTNSLIHCYHFAQDFSSSKALFSKYPLPSPPILIWNLMIRAYSKLQSSPEPILLFRELLSLDHACRVLPDDYTFTFLITSCSRQMWLTQGAAAHGLVIKYGYVSNLYVANSLVNMYGVFKRTGDASMVFDEMPERDVFSWTSIVCAYAKNGEMSHACQAFDKMPMRNDVSWAVMVSGFAGSGRYMESLICFRDMLLSGSEPNEAALVCAISACAQLGALEQGNWIHTHIDKSRIPYTSNVSTALIDMYAKCGRIGCAELVFNKITSPDVHNFTSFISGLSIHGLGKDAFNVFKRMLDDGNISPNEVTILGVLNGCSHSGLVEEGSYVFYNMENEWGIEPKIEHYGCYVDLLGRAGYLEKAFELVRSMPVQPDIVIWRALLSACRIHRNSDLGESVVDYIKGLLGSSASSVGGEVLLSNCYASQGKWERVTQLREVMGERRNKNRPDIGCSWIEVNGVVHEFRVAEKLHPQIYEIYEKLQKVLDRAREAGYVASTTHVSFDLIEEEKEHAVAWHSEKLAVAYGLLSSTPGTCIRIVKNLRTCVDCHSALKAISEVYEREIIVRDRSRFHNFKGGSCSCNDYW</sequence>
<dbReference type="InterPro" id="IPR032867">
    <property type="entry name" value="DYW_dom"/>
</dbReference>